<dbReference type="PANTHER" id="PTHR30329:SF21">
    <property type="entry name" value="LIPOPROTEIN YIAD-RELATED"/>
    <property type="match status" value="1"/>
</dbReference>
<dbReference type="GO" id="GO:0009279">
    <property type="term" value="C:cell outer membrane"/>
    <property type="evidence" value="ECO:0007669"/>
    <property type="project" value="UniProtKB-SubCell"/>
</dbReference>
<keyword evidence="7" id="KW-1185">Reference proteome</keyword>
<name>A0A558BMV3_9BACT</name>
<dbReference type="PROSITE" id="PS51123">
    <property type="entry name" value="OMPA_2"/>
    <property type="match status" value="1"/>
</dbReference>
<dbReference type="PANTHER" id="PTHR30329">
    <property type="entry name" value="STATOR ELEMENT OF FLAGELLAR MOTOR COMPLEX"/>
    <property type="match status" value="1"/>
</dbReference>
<dbReference type="RefSeq" id="WP_144852210.1">
    <property type="nucleotide sequence ID" value="NZ_VMRJ01000006.1"/>
</dbReference>
<comment type="caution">
    <text evidence="6">The sequence shown here is derived from an EMBL/GenBank/DDBJ whole genome shotgun (WGS) entry which is preliminary data.</text>
</comment>
<dbReference type="Pfam" id="PF00691">
    <property type="entry name" value="OmpA"/>
    <property type="match status" value="1"/>
</dbReference>
<reference evidence="6 7" key="1">
    <citation type="submission" date="2019-07" db="EMBL/GenBank/DDBJ databases">
        <title>Hymenobacter sp. straun FUR1 Genome sequencing and assembly.</title>
        <authorList>
            <person name="Chhetri G."/>
        </authorList>
    </citation>
    <scope>NUCLEOTIDE SEQUENCE [LARGE SCALE GENOMIC DNA]</scope>
    <source>
        <strain evidence="6 7">Fur1</strain>
    </source>
</reference>
<dbReference type="InterPro" id="IPR006665">
    <property type="entry name" value="OmpA-like"/>
</dbReference>
<sequence length="406" mass="42862">MVSLQKVPDEITNFVSRHNLVRADILATEQPAPLQQAITQVAALAMRGFAELAGQPSSREQLWNATREAAAAGPGATTTATVGGDLLRKVLDDRYHGTVSTTAAAAGVSAATISHLLELVPATALAVIGDAVAEQHWTAKQLADWLRPRQHVPVVPTPVPAPTPRPVSGVVPSPSSWFAKPANALLVVVSIVAVAEFGYILNTRSGDVVATAPVTTTSTPAATPVDGPAAPEGQYLAIPAVSRSAARPKAAVPVVLKLKNGVRQVIGANSTESKLYQFLIDPSKEVDPNDPTKDWIGFDRIYFDTNKATLTNESLWQLSNVASILKRFPDAKIKIGGYTDNSGKPLVNLLLSKHRAEAAKEALVSLGVAADRLTAAGYGTIDNIAPNDTEEGRALNRRVSLQVTQK</sequence>
<dbReference type="InterPro" id="IPR036737">
    <property type="entry name" value="OmpA-like_sf"/>
</dbReference>
<proteinExistence type="predicted"/>
<dbReference type="OrthoDB" id="5166631at2"/>
<dbReference type="PRINTS" id="PR01021">
    <property type="entry name" value="OMPADOMAIN"/>
</dbReference>
<evidence type="ECO:0000256" key="2">
    <source>
        <dbReference type="ARBA" id="ARBA00023136"/>
    </source>
</evidence>
<evidence type="ECO:0000256" key="1">
    <source>
        <dbReference type="ARBA" id="ARBA00004442"/>
    </source>
</evidence>
<gene>
    <name evidence="6" type="ORF">FNT36_21995</name>
</gene>
<organism evidence="6 7">
    <name type="scientific">Hymenobacter setariae</name>
    <dbReference type="NCBI Taxonomy" id="2594794"/>
    <lineage>
        <taxon>Bacteria</taxon>
        <taxon>Pseudomonadati</taxon>
        <taxon>Bacteroidota</taxon>
        <taxon>Cytophagia</taxon>
        <taxon>Cytophagales</taxon>
        <taxon>Hymenobacteraceae</taxon>
        <taxon>Hymenobacter</taxon>
    </lineage>
</organism>
<evidence type="ECO:0000313" key="7">
    <source>
        <dbReference type="Proteomes" id="UP000317624"/>
    </source>
</evidence>
<evidence type="ECO:0000259" key="5">
    <source>
        <dbReference type="PROSITE" id="PS51123"/>
    </source>
</evidence>
<dbReference type="AlphaFoldDB" id="A0A558BMV3"/>
<dbReference type="Proteomes" id="UP000317624">
    <property type="component" value="Unassembled WGS sequence"/>
</dbReference>
<keyword evidence="3" id="KW-0998">Cell outer membrane</keyword>
<accession>A0A558BMV3</accession>
<evidence type="ECO:0000313" key="6">
    <source>
        <dbReference type="EMBL" id="TVT37837.1"/>
    </source>
</evidence>
<protein>
    <submittedName>
        <fullName evidence="6">OmpA family protein</fullName>
    </submittedName>
</protein>
<dbReference type="EMBL" id="VMRJ01000006">
    <property type="protein sequence ID" value="TVT37837.1"/>
    <property type="molecule type" value="Genomic_DNA"/>
</dbReference>
<dbReference type="Gene3D" id="3.30.1330.60">
    <property type="entry name" value="OmpA-like domain"/>
    <property type="match status" value="1"/>
</dbReference>
<evidence type="ECO:0000256" key="3">
    <source>
        <dbReference type="ARBA" id="ARBA00023237"/>
    </source>
</evidence>
<keyword evidence="2 4" id="KW-0472">Membrane</keyword>
<dbReference type="InterPro" id="IPR050330">
    <property type="entry name" value="Bact_OuterMem_StrucFunc"/>
</dbReference>
<dbReference type="InterPro" id="IPR006664">
    <property type="entry name" value="OMP_bac"/>
</dbReference>
<evidence type="ECO:0000256" key="4">
    <source>
        <dbReference type="PROSITE-ProRule" id="PRU00473"/>
    </source>
</evidence>
<dbReference type="CDD" id="cd07185">
    <property type="entry name" value="OmpA_C-like"/>
    <property type="match status" value="1"/>
</dbReference>
<dbReference type="SUPFAM" id="SSF103088">
    <property type="entry name" value="OmpA-like"/>
    <property type="match status" value="1"/>
</dbReference>
<feature type="domain" description="OmpA-like" evidence="5">
    <location>
        <begin position="290"/>
        <end position="406"/>
    </location>
</feature>
<comment type="subcellular location">
    <subcellularLocation>
        <location evidence="1">Cell outer membrane</location>
    </subcellularLocation>
</comment>